<accession>A0ABY5K7C7</accession>
<name>A0ABY5K7C7_9CELL</name>
<sequence>MSVYGTEQVAGPEGLTYAALLVRAPREDVLGVLARERFSGWVGPSEGGWVTAVPDRPRGHVAARRRRAGDVAAVVAAALHVSVVAVLVQRDELLRLWGYDGTTQVVDYVSDAHVAHPDDDEAYGVLGLEDAPGLAALTGHPEAADELTELLGEELTDSESESERLVALCRLVGWPPWLVAVDSLPRRVPTGPDAHAFTRLRAGRTGVAGLLAARAAAVVRRDT</sequence>
<dbReference type="EMBL" id="CP101989">
    <property type="protein sequence ID" value="UUI66362.1"/>
    <property type="molecule type" value="Genomic_DNA"/>
</dbReference>
<dbReference type="Proteomes" id="UP001317322">
    <property type="component" value="Chromosome"/>
</dbReference>
<organism evidence="1 2">
    <name type="scientific">Cellulomonas wangsupingiae</name>
    <dbReference type="NCBI Taxonomy" id="2968085"/>
    <lineage>
        <taxon>Bacteria</taxon>
        <taxon>Bacillati</taxon>
        <taxon>Actinomycetota</taxon>
        <taxon>Actinomycetes</taxon>
        <taxon>Micrococcales</taxon>
        <taxon>Cellulomonadaceae</taxon>
        <taxon>Cellulomonas</taxon>
    </lineage>
</organism>
<evidence type="ECO:0000313" key="1">
    <source>
        <dbReference type="EMBL" id="UUI66362.1"/>
    </source>
</evidence>
<evidence type="ECO:0000313" key="2">
    <source>
        <dbReference type="Proteomes" id="UP001317322"/>
    </source>
</evidence>
<reference evidence="1 2" key="1">
    <citation type="submission" date="2022-07" db="EMBL/GenBank/DDBJ databases">
        <title>Novel species in genus cellulomonas.</title>
        <authorList>
            <person name="Ye L."/>
        </authorList>
    </citation>
    <scope>NUCLEOTIDE SEQUENCE [LARGE SCALE GENOMIC DNA]</scope>
    <source>
        <strain evidence="2">zg-Y908</strain>
    </source>
</reference>
<dbReference type="RefSeq" id="WP_227564462.1">
    <property type="nucleotide sequence ID" value="NZ_CP101989.1"/>
</dbReference>
<proteinExistence type="predicted"/>
<protein>
    <submittedName>
        <fullName evidence="1">Uncharacterized protein</fullName>
    </submittedName>
</protein>
<gene>
    <name evidence="1" type="ORF">NP075_06510</name>
</gene>
<keyword evidence="2" id="KW-1185">Reference proteome</keyword>